<keyword evidence="12" id="KW-1185">Reference proteome</keyword>
<evidence type="ECO:0000256" key="5">
    <source>
        <dbReference type="ARBA" id="ARBA00022801"/>
    </source>
</evidence>
<evidence type="ECO:0000256" key="2">
    <source>
        <dbReference type="ARBA" id="ARBA00008834"/>
    </source>
</evidence>
<reference evidence="11" key="2">
    <citation type="submission" date="2020-08" db="EMBL/GenBank/DDBJ databases">
        <title>Plant Genome Project.</title>
        <authorList>
            <person name="Zhang R.-G."/>
        </authorList>
    </citation>
    <scope>NUCLEOTIDE SEQUENCE</scope>
    <source>
        <strain evidence="11">Huo1</strain>
        <tissue evidence="11">Leaf</tissue>
    </source>
</reference>
<name>A0A8X8XCZ6_SALSN</name>
<evidence type="ECO:0000256" key="10">
    <source>
        <dbReference type="SAM" id="SignalP"/>
    </source>
</evidence>
<feature type="active site" evidence="8">
    <location>
        <position position="237"/>
    </location>
</feature>
<proteinExistence type="inferred from homology"/>
<dbReference type="Gene3D" id="2.160.20.10">
    <property type="entry name" value="Single-stranded right-handed beta-helix, Pectin lyase-like"/>
    <property type="match status" value="1"/>
</dbReference>
<keyword evidence="4" id="KW-0964">Secreted</keyword>
<keyword evidence="3" id="KW-0134">Cell wall</keyword>
<dbReference type="GO" id="GO:0005975">
    <property type="term" value="P:carbohydrate metabolic process"/>
    <property type="evidence" value="ECO:0007669"/>
    <property type="project" value="InterPro"/>
</dbReference>
<protein>
    <recommendedName>
        <fullName evidence="13">Polygalacturonase</fullName>
    </recommendedName>
</protein>
<dbReference type="GO" id="GO:0004650">
    <property type="term" value="F:polygalacturonase activity"/>
    <property type="evidence" value="ECO:0007669"/>
    <property type="project" value="InterPro"/>
</dbReference>
<dbReference type="InterPro" id="IPR012334">
    <property type="entry name" value="Pectin_lyas_fold"/>
</dbReference>
<comment type="similarity">
    <text evidence="2 9">Belongs to the glycosyl hydrolase 28 family.</text>
</comment>
<evidence type="ECO:0000313" key="11">
    <source>
        <dbReference type="EMBL" id="KAG6409351.1"/>
    </source>
</evidence>
<evidence type="ECO:0000256" key="3">
    <source>
        <dbReference type="ARBA" id="ARBA00022512"/>
    </source>
</evidence>
<dbReference type="AlphaFoldDB" id="A0A8X8XCZ6"/>
<gene>
    <name evidence="11" type="ORF">SASPL_127390</name>
</gene>
<dbReference type="GO" id="GO:0071555">
    <property type="term" value="P:cell wall organization"/>
    <property type="evidence" value="ECO:0007669"/>
    <property type="project" value="UniProtKB-KW"/>
</dbReference>
<accession>A0A8X8XCZ6</accession>
<feature type="chain" id="PRO_5036486972" description="Polygalacturonase" evidence="10">
    <location>
        <begin position="20"/>
        <end position="413"/>
    </location>
</feature>
<comment type="subcellular location">
    <subcellularLocation>
        <location evidence="1">Secreted</location>
        <location evidence="1">Cell wall</location>
    </subcellularLocation>
</comment>
<evidence type="ECO:0000256" key="6">
    <source>
        <dbReference type="ARBA" id="ARBA00023295"/>
    </source>
</evidence>
<comment type="caution">
    <text evidence="11">The sequence shown here is derived from an EMBL/GenBank/DDBJ whole genome shotgun (WGS) entry which is preliminary data.</text>
</comment>
<feature type="signal peptide" evidence="10">
    <location>
        <begin position="1"/>
        <end position="19"/>
    </location>
</feature>
<reference evidence="11" key="1">
    <citation type="submission" date="2018-01" db="EMBL/GenBank/DDBJ databases">
        <authorList>
            <person name="Mao J.F."/>
        </authorList>
    </citation>
    <scope>NUCLEOTIDE SEQUENCE</scope>
    <source>
        <strain evidence="11">Huo1</strain>
        <tissue evidence="11">Leaf</tissue>
    </source>
</reference>
<evidence type="ECO:0000313" key="12">
    <source>
        <dbReference type="Proteomes" id="UP000298416"/>
    </source>
</evidence>
<evidence type="ECO:0000256" key="8">
    <source>
        <dbReference type="PROSITE-ProRule" id="PRU10052"/>
    </source>
</evidence>
<evidence type="ECO:0008006" key="13">
    <source>
        <dbReference type="Google" id="ProtNLM"/>
    </source>
</evidence>
<dbReference type="Proteomes" id="UP000298416">
    <property type="component" value="Unassembled WGS sequence"/>
</dbReference>
<evidence type="ECO:0000256" key="7">
    <source>
        <dbReference type="ARBA" id="ARBA00023316"/>
    </source>
</evidence>
<dbReference type="InterPro" id="IPR006626">
    <property type="entry name" value="PbH1"/>
</dbReference>
<keyword evidence="7" id="KW-0961">Cell wall biogenesis/degradation</keyword>
<keyword evidence="6 9" id="KW-0326">Glycosidase</keyword>
<dbReference type="InterPro" id="IPR000743">
    <property type="entry name" value="Glyco_hydro_28"/>
</dbReference>
<dbReference type="SMART" id="SM00710">
    <property type="entry name" value="PbH1"/>
    <property type="match status" value="5"/>
</dbReference>
<dbReference type="PROSITE" id="PS00502">
    <property type="entry name" value="POLYGALACTURONASE"/>
    <property type="match status" value="1"/>
</dbReference>
<keyword evidence="5 9" id="KW-0378">Hydrolase</keyword>
<dbReference type="PANTHER" id="PTHR31375">
    <property type="match status" value="1"/>
</dbReference>
<keyword evidence="10" id="KW-0732">Signal</keyword>
<dbReference type="FunFam" id="2.160.20.10:FF:000004">
    <property type="entry name" value="Pectin lyase-like superfamily protein"/>
    <property type="match status" value="1"/>
</dbReference>
<dbReference type="SUPFAM" id="SSF51126">
    <property type="entry name" value="Pectin lyase-like"/>
    <property type="match status" value="1"/>
</dbReference>
<evidence type="ECO:0000256" key="4">
    <source>
        <dbReference type="ARBA" id="ARBA00022525"/>
    </source>
</evidence>
<organism evidence="11">
    <name type="scientific">Salvia splendens</name>
    <name type="common">Scarlet sage</name>
    <dbReference type="NCBI Taxonomy" id="180675"/>
    <lineage>
        <taxon>Eukaryota</taxon>
        <taxon>Viridiplantae</taxon>
        <taxon>Streptophyta</taxon>
        <taxon>Embryophyta</taxon>
        <taxon>Tracheophyta</taxon>
        <taxon>Spermatophyta</taxon>
        <taxon>Magnoliopsida</taxon>
        <taxon>eudicotyledons</taxon>
        <taxon>Gunneridae</taxon>
        <taxon>Pentapetalae</taxon>
        <taxon>asterids</taxon>
        <taxon>lamiids</taxon>
        <taxon>Lamiales</taxon>
        <taxon>Lamiaceae</taxon>
        <taxon>Nepetoideae</taxon>
        <taxon>Mentheae</taxon>
        <taxon>Salviinae</taxon>
        <taxon>Salvia</taxon>
        <taxon>Salvia subgen. Calosphace</taxon>
        <taxon>core Calosphace</taxon>
    </lineage>
</organism>
<dbReference type="Pfam" id="PF00295">
    <property type="entry name" value="Glyco_hydro_28"/>
    <property type="match status" value="1"/>
</dbReference>
<evidence type="ECO:0000256" key="1">
    <source>
        <dbReference type="ARBA" id="ARBA00004191"/>
    </source>
</evidence>
<evidence type="ECO:0000256" key="9">
    <source>
        <dbReference type="RuleBase" id="RU361169"/>
    </source>
</evidence>
<dbReference type="EMBL" id="PNBA02000010">
    <property type="protein sequence ID" value="KAG6409351.1"/>
    <property type="molecule type" value="Genomic_DNA"/>
</dbReference>
<sequence>MQDIVSVILVLQLILTANSINIFKITDFGATRTKDISEALKKAWQNATESPTKSQILIPRGDWNLSQALLSGPNKAPMNLEVQGHLKAHPDPAKIRDKKKGWIGITNVDYLTISGGGILDGQGQEAWKNNDCKTNATCEKPPINLVLNAITNSIIQSITTKDSKFFHANCIWSRNVTFQNLTVSAPGDSPNTDGIHMARSSNITVIDSVIKTGDDCISMGDNLTDVVIKNVTCGPGHGISIGSLGKYQKEKDVKGIRVEGCIFNNTTNGIRVKTFRSSPVNTRVSDLHFIDLTMVNAANPIIFDQNYCPNKQCPSGLPGSVKISGVEINNVTGTSATQDVITFNCSSQACQNITIGTINLEYKGKKGSSATTFCRNIMPKFIKFTKQIPPVCHFNSVFLSVSQIYDQFMDNFM</sequence>
<dbReference type="InterPro" id="IPR011050">
    <property type="entry name" value="Pectin_lyase_fold/virulence"/>
</dbReference>